<dbReference type="GO" id="GO:0005737">
    <property type="term" value="C:cytoplasm"/>
    <property type="evidence" value="ECO:0007669"/>
    <property type="project" value="UniProtKB-SubCell"/>
</dbReference>
<evidence type="ECO:0000313" key="11">
    <source>
        <dbReference type="EMBL" id="VEJ45627.1"/>
    </source>
</evidence>
<dbReference type="AlphaFoldDB" id="A0A3S5C6M8"/>
<evidence type="ECO:0000256" key="9">
    <source>
        <dbReference type="HAMAP-Rule" id="MF_00639"/>
    </source>
</evidence>
<dbReference type="PANTHER" id="PTHR43692">
    <property type="entry name" value="UDP-N-ACETYLMURAMOYLALANINE--D-GLUTAMATE LIGASE"/>
    <property type="match status" value="1"/>
</dbReference>
<evidence type="ECO:0000256" key="4">
    <source>
        <dbReference type="ARBA" id="ARBA00022598"/>
    </source>
</evidence>
<dbReference type="PANTHER" id="PTHR43692:SF1">
    <property type="entry name" value="UDP-N-ACETYLMURAMOYLALANINE--D-GLUTAMATE LIGASE"/>
    <property type="match status" value="1"/>
</dbReference>
<dbReference type="Gene3D" id="3.90.190.20">
    <property type="entry name" value="Mur ligase, C-terminal domain"/>
    <property type="match status" value="1"/>
</dbReference>
<dbReference type="EC" id="6.3.2.9" evidence="9"/>
<dbReference type="SUPFAM" id="SSF51984">
    <property type="entry name" value="MurCD N-terminal domain"/>
    <property type="match status" value="1"/>
</dbReference>
<dbReference type="SUPFAM" id="SSF53623">
    <property type="entry name" value="MurD-like peptide ligases, catalytic domain"/>
    <property type="match status" value="1"/>
</dbReference>
<dbReference type="UniPathway" id="UPA00219"/>
<organism evidence="11 12">
    <name type="scientific">Bartonella vinsonii</name>
    <name type="common">Rochalimaea vinsonii</name>
    <dbReference type="NCBI Taxonomy" id="33047"/>
    <lineage>
        <taxon>Bacteria</taxon>
        <taxon>Pseudomonadati</taxon>
        <taxon>Pseudomonadota</taxon>
        <taxon>Alphaproteobacteria</taxon>
        <taxon>Hyphomicrobiales</taxon>
        <taxon>Bartonellaceae</taxon>
        <taxon>Bartonella</taxon>
    </lineage>
</organism>
<dbReference type="EMBL" id="LR134529">
    <property type="protein sequence ID" value="VEJ45627.1"/>
    <property type="molecule type" value="Genomic_DNA"/>
</dbReference>
<keyword evidence="6 9" id="KW-0547">Nucleotide-binding</keyword>
<evidence type="ECO:0000256" key="3">
    <source>
        <dbReference type="ARBA" id="ARBA00022490"/>
    </source>
</evidence>
<dbReference type="STRING" id="1094497.BVwin_09640"/>
<keyword evidence="9" id="KW-0961">Cell wall biogenesis/degradation</keyword>
<keyword evidence="5 9" id="KW-0132">Cell division</keyword>
<keyword evidence="7 9" id="KW-0067">ATP-binding</keyword>
<dbReference type="InterPro" id="IPR005762">
    <property type="entry name" value="MurD"/>
</dbReference>
<protein>
    <recommendedName>
        <fullName evidence="9">UDP-N-acetylmuramoylalanine--D-glutamate ligase</fullName>
        <ecNumber evidence="9">6.3.2.9</ecNumber>
    </recommendedName>
    <alternativeName>
        <fullName evidence="9">D-glutamic acid-adding enzyme</fullName>
    </alternativeName>
    <alternativeName>
        <fullName evidence="9">UDP-N-acetylmuramoyl-L-alanyl-D-glutamate synthetase</fullName>
    </alternativeName>
</protein>
<comment type="function">
    <text evidence="9">Cell wall formation. Catalyzes the addition of glutamate to the nucleotide precursor UDP-N-acetylmuramoyl-L-alanine (UMA).</text>
</comment>
<feature type="binding site" evidence="9">
    <location>
        <begin position="144"/>
        <end position="150"/>
    </location>
    <ligand>
        <name>ATP</name>
        <dbReference type="ChEBI" id="CHEBI:30616"/>
    </ligand>
</feature>
<keyword evidence="3 9" id="KW-0963">Cytoplasm</keyword>
<dbReference type="NCBIfam" id="TIGR01087">
    <property type="entry name" value="murD"/>
    <property type="match status" value="1"/>
</dbReference>
<proteinExistence type="inferred from homology"/>
<evidence type="ECO:0000256" key="6">
    <source>
        <dbReference type="ARBA" id="ARBA00022741"/>
    </source>
</evidence>
<sequence>MFLLSSVSQHLNCGKTLISVACYKGQKVALFGLGQSGLAAAQALIRGGAEVVAWDDNSSGVQAAVRKNIPTRDLRYADWSEFVALILAPGVPLTYPKPHWVVEKARQKDIEIIGDIELFVRARNHFLQCSGFCDQDVPLIAITGTNGKSTTTALLTHLLEQMGYDVQMGGNIGTPILTLKPFIKKRIYVIECSSFQIDLTPSLQPTVGLLLNVTPDHIDRHGSFDLYVQAKRHLVARASHALISVDDAACKALYHQLLHEDHQVEAISKEHFVENGFYADGTKLFSVRHGRCQLLADLAHMTALRGCHNAQNALMALAALQALGITDPQIEKYLANYKGLAHRMQQVRKMGAVLFINDSKATNADASAPALSAFHNIFWIVGGQAKEGGIHSLKGFFPKIRKAYLIGTAAEEFASVIGSSFPFSMSLTLESAVREAAADAMCCKEKEVAVLFSPACASYDQFKNYEMRGEAFVSFVMQLKEA</sequence>
<dbReference type="HAMAP" id="MF_00639">
    <property type="entry name" value="MurD"/>
    <property type="match status" value="1"/>
</dbReference>
<dbReference type="PROSITE" id="PS01011">
    <property type="entry name" value="FOLYLPOLYGLU_SYNT_1"/>
    <property type="match status" value="1"/>
</dbReference>
<comment type="similarity">
    <text evidence="9">Belongs to the MurCDEF family.</text>
</comment>
<evidence type="ECO:0000256" key="2">
    <source>
        <dbReference type="ARBA" id="ARBA00004752"/>
    </source>
</evidence>
<dbReference type="Proteomes" id="UP000274201">
    <property type="component" value="Chromosome"/>
</dbReference>
<dbReference type="InterPro" id="IPR036565">
    <property type="entry name" value="Mur-like_cat_sf"/>
</dbReference>
<feature type="domain" description="Mur ligase central" evidence="10">
    <location>
        <begin position="142"/>
        <end position="319"/>
    </location>
</feature>
<dbReference type="GO" id="GO:0071555">
    <property type="term" value="P:cell wall organization"/>
    <property type="evidence" value="ECO:0007669"/>
    <property type="project" value="UniProtKB-KW"/>
</dbReference>
<dbReference type="GO" id="GO:0005524">
    <property type="term" value="F:ATP binding"/>
    <property type="evidence" value="ECO:0007669"/>
    <property type="project" value="UniProtKB-UniRule"/>
</dbReference>
<name>A0A3S5C6M8_BARVI</name>
<comment type="catalytic activity">
    <reaction evidence="9">
        <text>UDP-N-acetyl-alpha-D-muramoyl-L-alanine + D-glutamate + ATP = UDP-N-acetyl-alpha-D-muramoyl-L-alanyl-D-glutamate + ADP + phosphate + H(+)</text>
        <dbReference type="Rhea" id="RHEA:16429"/>
        <dbReference type="ChEBI" id="CHEBI:15378"/>
        <dbReference type="ChEBI" id="CHEBI:29986"/>
        <dbReference type="ChEBI" id="CHEBI:30616"/>
        <dbReference type="ChEBI" id="CHEBI:43474"/>
        <dbReference type="ChEBI" id="CHEBI:83898"/>
        <dbReference type="ChEBI" id="CHEBI:83900"/>
        <dbReference type="ChEBI" id="CHEBI:456216"/>
        <dbReference type="EC" id="6.3.2.9"/>
    </reaction>
</comment>
<gene>
    <name evidence="9 11" type="primary">murD</name>
    <name evidence="11" type="ORF">NCTC12905_01290</name>
</gene>
<evidence type="ECO:0000256" key="5">
    <source>
        <dbReference type="ARBA" id="ARBA00022618"/>
    </source>
</evidence>
<comment type="subcellular location">
    <subcellularLocation>
        <location evidence="1 9">Cytoplasm</location>
    </subcellularLocation>
</comment>
<dbReference type="GO" id="GO:0051301">
    <property type="term" value="P:cell division"/>
    <property type="evidence" value="ECO:0007669"/>
    <property type="project" value="UniProtKB-KW"/>
</dbReference>
<keyword evidence="8 9" id="KW-0131">Cell cycle</keyword>
<dbReference type="GO" id="GO:0008360">
    <property type="term" value="P:regulation of cell shape"/>
    <property type="evidence" value="ECO:0007669"/>
    <property type="project" value="UniProtKB-KW"/>
</dbReference>
<dbReference type="GO" id="GO:0004326">
    <property type="term" value="F:tetrahydrofolylpolyglutamate synthase activity"/>
    <property type="evidence" value="ECO:0007669"/>
    <property type="project" value="InterPro"/>
</dbReference>
<dbReference type="Gene3D" id="3.40.1190.10">
    <property type="entry name" value="Mur-like, catalytic domain"/>
    <property type="match status" value="1"/>
</dbReference>
<dbReference type="InterPro" id="IPR013221">
    <property type="entry name" value="Mur_ligase_cen"/>
</dbReference>
<comment type="pathway">
    <text evidence="2 9">Cell wall biogenesis; peptidoglycan biosynthesis.</text>
</comment>
<evidence type="ECO:0000256" key="8">
    <source>
        <dbReference type="ARBA" id="ARBA00023306"/>
    </source>
</evidence>
<accession>A0A3S5C6M8</accession>
<reference evidence="11 12" key="1">
    <citation type="submission" date="2018-12" db="EMBL/GenBank/DDBJ databases">
        <authorList>
            <consortium name="Pathogen Informatics"/>
        </authorList>
    </citation>
    <scope>NUCLEOTIDE SEQUENCE [LARGE SCALE GENOMIC DNA]</scope>
    <source>
        <strain evidence="11 12">NCTC12905</strain>
    </source>
</reference>
<dbReference type="Gene3D" id="3.40.50.720">
    <property type="entry name" value="NAD(P)-binding Rossmann-like Domain"/>
    <property type="match status" value="1"/>
</dbReference>
<dbReference type="Pfam" id="PF08245">
    <property type="entry name" value="Mur_ligase_M"/>
    <property type="match status" value="1"/>
</dbReference>
<dbReference type="GO" id="GO:0009252">
    <property type="term" value="P:peptidoglycan biosynthetic process"/>
    <property type="evidence" value="ECO:0007669"/>
    <property type="project" value="UniProtKB-UniRule"/>
</dbReference>
<keyword evidence="4 9" id="KW-0436">Ligase</keyword>
<evidence type="ECO:0000313" key="12">
    <source>
        <dbReference type="Proteomes" id="UP000274201"/>
    </source>
</evidence>
<keyword evidence="9" id="KW-0133">Cell shape</keyword>
<dbReference type="SUPFAM" id="SSF53244">
    <property type="entry name" value="MurD-like peptide ligases, peptide-binding domain"/>
    <property type="match status" value="1"/>
</dbReference>
<evidence type="ECO:0000259" key="10">
    <source>
        <dbReference type="Pfam" id="PF08245"/>
    </source>
</evidence>
<keyword evidence="9" id="KW-0573">Peptidoglycan synthesis</keyword>
<dbReference type="InterPro" id="IPR036615">
    <property type="entry name" value="Mur_ligase_C_dom_sf"/>
</dbReference>
<evidence type="ECO:0000256" key="7">
    <source>
        <dbReference type="ARBA" id="ARBA00022840"/>
    </source>
</evidence>
<evidence type="ECO:0000256" key="1">
    <source>
        <dbReference type="ARBA" id="ARBA00004496"/>
    </source>
</evidence>
<dbReference type="InterPro" id="IPR018109">
    <property type="entry name" value="Folylpolyglutamate_synth_CS"/>
</dbReference>
<dbReference type="GO" id="GO:0008764">
    <property type="term" value="F:UDP-N-acetylmuramoylalanine-D-glutamate ligase activity"/>
    <property type="evidence" value="ECO:0007669"/>
    <property type="project" value="UniProtKB-UniRule"/>
</dbReference>